<evidence type="ECO:0000259" key="7">
    <source>
        <dbReference type="PROSITE" id="PS51012"/>
    </source>
</evidence>
<keyword evidence="5" id="KW-1003">Cell membrane</keyword>
<reference evidence="8 9" key="1">
    <citation type="submission" date="2023-04" db="EMBL/GenBank/DDBJ databases">
        <title>Spirochaete genome identified in red abalone sample constitutes a novel genus.</title>
        <authorList>
            <person name="Sharma S.P."/>
            <person name="Purcell C.M."/>
            <person name="Hyde J.R."/>
            <person name="Severin A.J."/>
        </authorList>
    </citation>
    <scope>NUCLEOTIDE SEQUENCE [LARGE SCALE GENOMIC DNA]</scope>
    <source>
        <strain evidence="8 9">SP-2023</strain>
    </source>
</reference>
<dbReference type="NCBIfam" id="NF011648">
    <property type="entry name" value="PRK15066.1"/>
    <property type="match status" value="1"/>
</dbReference>
<feature type="domain" description="ABC transmembrane type-2" evidence="7">
    <location>
        <begin position="71"/>
        <end position="300"/>
    </location>
</feature>
<comment type="subcellular location">
    <subcellularLocation>
        <location evidence="5">Cell membrane</location>
        <topology evidence="5">Multi-pass membrane protein</topology>
    </subcellularLocation>
    <subcellularLocation>
        <location evidence="1">Membrane</location>
        <topology evidence="1">Multi-pass membrane protein</topology>
    </subcellularLocation>
</comment>
<keyword evidence="2 5" id="KW-0812">Transmembrane</keyword>
<evidence type="ECO:0000256" key="6">
    <source>
        <dbReference type="SAM" id="MobiDB-lite"/>
    </source>
</evidence>
<dbReference type="PRINTS" id="PR00164">
    <property type="entry name" value="ABC2TRNSPORT"/>
</dbReference>
<evidence type="ECO:0000256" key="4">
    <source>
        <dbReference type="ARBA" id="ARBA00023136"/>
    </source>
</evidence>
<keyword evidence="9" id="KW-1185">Reference proteome</keyword>
<dbReference type="InterPro" id="IPR000412">
    <property type="entry name" value="ABC_2_transport"/>
</dbReference>
<dbReference type="RefSeq" id="WP_326927676.1">
    <property type="nucleotide sequence ID" value="NZ_CP123443.1"/>
</dbReference>
<dbReference type="Proteomes" id="UP001228690">
    <property type="component" value="Chromosome"/>
</dbReference>
<feature type="transmembrane region" description="Helical" evidence="5">
    <location>
        <begin position="107"/>
        <end position="125"/>
    </location>
</feature>
<keyword evidence="3 5" id="KW-1133">Transmembrane helix</keyword>
<dbReference type="PANTHER" id="PTHR43332">
    <property type="entry name" value="INNER MEMBRANE TRANSPORT PERMEASE YADH-RELATED"/>
    <property type="match status" value="1"/>
</dbReference>
<dbReference type="InterPro" id="IPR047817">
    <property type="entry name" value="ABC2_TM_bact-type"/>
</dbReference>
<feature type="transmembrane region" description="Helical" evidence="5">
    <location>
        <begin position="72"/>
        <end position="95"/>
    </location>
</feature>
<evidence type="ECO:0000256" key="3">
    <source>
        <dbReference type="ARBA" id="ARBA00022989"/>
    </source>
</evidence>
<dbReference type="PROSITE" id="PS51012">
    <property type="entry name" value="ABC_TM2"/>
    <property type="match status" value="1"/>
</dbReference>
<organism evidence="8 9">
    <name type="scientific">Candidatus Haliotispira prima</name>
    <dbReference type="NCBI Taxonomy" id="3034016"/>
    <lineage>
        <taxon>Bacteria</taxon>
        <taxon>Pseudomonadati</taxon>
        <taxon>Spirochaetota</taxon>
        <taxon>Spirochaetia</taxon>
        <taxon>Spirochaetales</taxon>
        <taxon>Spirochaetaceae</taxon>
        <taxon>Candidatus Haliotispira</taxon>
    </lineage>
</organism>
<evidence type="ECO:0000313" key="9">
    <source>
        <dbReference type="Proteomes" id="UP001228690"/>
    </source>
</evidence>
<evidence type="ECO:0000313" key="8">
    <source>
        <dbReference type="EMBL" id="WGK69493.1"/>
    </source>
</evidence>
<dbReference type="EMBL" id="CP123443">
    <property type="protein sequence ID" value="WGK69493.1"/>
    <property type="molecule type" value="Genomic_DNA"/>
</dbReference>
<feature type="transmembrane region" description="Helical" evidence="5">
    <location>
        <begin position="220"/>
        <end position="240"/>
    </location>
</feature>
<protein>
    <recommendedName>
        <fullName evidence="5">Transport permease protein</fullName>
    </recommendedName>
</protein>
<feature type="transmembrane region" description="Helical" evidence="5">
    <location>
        <begin position="188"/>
        <end position="208"/>
    </location>
</feature>
<feature type="transmembrane region" description="Helical" evidence="5">
    <location>
        <begin position="276"/>
        <end position="297"/>
    </location>
</feature>
<keyword evidence="5" id="KW-0813">Transport</keyword>
<accession>A0ABY8MJW0</accession>
<dbReference type="InterPro" id="IPR013525">
    <property type="entry name" value="ABC2_TM"/>
</dbReference>
<sequence length="305" mass="33471">MSQITRSAEPHPAGETTQGQPTQMEPTTRTQDREFQPAEGGTAGLPVRSLSTIWRAAFIGILSKETRRILRIWVQTLLPSAVTTTLYFLIFGNLIGPRVGQIDGVPYMAFIVPGLIMMAVITNSYGNVSGSFFSSKFMHNIEVMLVAPVPNWVILAGYVGGGIMRGLLVGIIVAILSLFFVQMQPVNILIMLLVIVLTAIVFALAGFINAMMATKFDDISIVPTFVLTPLTYLGGVFYSINMLPPVFRAMSFANPVLYMINAFRYGVLGISDISIYWSLGLLLVFVFVFAGTALWLLQRSKSLRT</sequence>
<evidence type="ECO:0000256" key="2">
    <source>
        <dbReference type="ARBA" id="ARBA00022692"/>
    </source>
</evidence>
<dbReference type="InterPro" id="IPR052522">
    <property type="entry name" value="ABC-2_transport_permease"/>
</dbReference>
<dbReference type="Pfam" id="PF01061">
    <property type="entry name" value="ABC2_membrane"/>
    <property type="match status" value="1"/>
</dbReference>
<evidence type="ECO:0000256" key="5">
    <source>
        <dbReference type="RuleBase" id="RU361157"/>
    </source>
</evidence>
<dbReference type="PANTHER" id="PTHR43332:SF2">
    <property type="entry name" value="INNER MEMBRANE TRANSPORT PERMEASE YADH"/>
    <property type="match status" value="1"/>
</dbReference>
<proteinExistence type="inferred from homology"/>
<gene>
    <name evidence="8" type="ORF">P0082_01135</name>
</gene>
<feature type="compositionally biased region" description="Polar residues" evidence="6">
    <location>
        <begin position="15"/>
        <end position="29"/>
    </location>
</feature>
<feature type="transmembrane region" description="Helical" evidence="5">
    <location>
        <begin position="163"/>
        <end position="181"/>
    </location>
</feature>
<comment type="similarity">
    <text evidence="5">Belongs to the ABC-2 integral membrane protein family.</text>
</comment>
<name>A0ABY8MJW0_9SPIO</name>
<feature type="region of interest" description="Disordered" evidence="6">
    <location>
        <begin position="1"/>
        <end position="43"/>
    </location>
</feature>
<evidence type="ECO:0000256" key="1">
    <source>
        <dbReference type="ARBA" id="ARBA00004141"/>
    </source>
</evidence>
<keyword evidence="4 5" id="KW-0472">Membrane</keyword>